<name>A0A5M3MLE0_CONPW</name>
<dbReference type="RefSeq" id="XP_007770238.1">
    <property type="nucleotide sequence ID" value="XM_007772048.1"/>
</dbReference>
<gene>
    <name evidence="1" type="ORF">CONPUDRAFT_166584</name>
</gene>
<proteinExistence type="predicted"/>
<keyword evidence="2" id="KW-1185">Reference proteome</keyword>
<dbReference type="Proteomes" id="UP000053558">
    <property type="component" value="Unassembled WGS sequence"/>
</dbReference>
<dbReference type="GeneID" id="19205582"/>
<accession>A0A5M3MLE0</accession>
<evidence type="ECO:0000313" key="1">
    <source>
        <dbReference type="EMBL" id="EIW79913.1"/>
    </source>
</evidence>
<comment type="caution">
    <text evidence="1">The sequence shown here is derived from an EMBL/GenBank/DDBJ whole genome shotgun (WGS) entry which is preliminary data.</text>
</comment>
<organism evidence="1 2">
    <name type="scientific">Coniophora puteana (strain RWD-64-598)</name>
    <name type="common">Brown rot fungus</name>
    <dbReference type="NCBI Taxonomy" id="741705"/>
    <lineage>
        <taxon>Eukaryota</taxon>
        <taxon>Fungi</taxon>
        <taxon>Dikarya</taxon>
        <taxon>Basidiomycota</taxon>
        <taxon>Agaricomycotina</taxon>
        <taxon>Agaricomycetes</taxon>
        <taxon>Agaricomycetidae</taxon>
        <taxon>Boletales</taxon>
        <taxon>Coniophorineae</taxon>
        <taxon>Coniophoraceae</taxon>
        <taxon>Coniophora</taxon>
    </lineage>
</organism>
<dbReference type="KEGG" id="cput:CONPUDRAFT_166584"/>
<evidence type="ECO:0008006" key="3">
    <source>
        <dbReference type="Google" id="ProtNLM"/>
    </source>
</evidence>
<sequence>MHPCLQVAELTAHIISFISPSTAALTHLAQTCKAFEEPALNALYYEVHSFGNFLMCLPQDLWEKSGRMLNFRRAMLLDDWKVLQKHARRVRVLHSGGTIVNADAFSGVFFFASSGLFPNLKVVHIPDANYASLFSSLPLICGPRVVDVRVSNIPPNLVHGLTSLGCHCTSLSSLFFSMEYQFREEVNEKMYGDLVTVLSDAVAVFVRLENLHILLPTFRILPRLLSPITRLPSLKSLVLDLDKVQDESFPIQDTSLPRLESVEIINGLPDQVSDIVSGLTDLSQVQRFHANVSDATDVTKELLDVLAGRLAKDAVRSIRLDQSESDAEKDGNPDQMVLEFDTLPPLFRFSQLTELVLDLITGPTVDDNGLDELSLAFPKLRRLRLGMLLGMCPVNSVTLKGFALLLRNCPVLDQLSLVVDVTPDSNAWFDEAPIAAWNTHLTVLQVMDSPIDDAVYAVRHLLRMLPYLRQVISGCPCVTGVFEGNPFGSDEDEEDVHADGERRQYSKFVEDDEESVDEAYSQALRLGRWAEVNRLLEEHAAKTNPYSASS</sequence>
<dbReference type="OrthoDB" id="3543113at2759"/>
<dbReference type="EMBL" id="JH711580">
    <property type="protein sequence ID" value="EIW79913.1"/>
    <property type="molecule type" value="Genomic_DNA"/>
</dbReference>
<dbReference type="AlphaFoldDB" id="A0A5M3MLE0"/>
<dbReference type="SUPFAM" id="SSF52047">
    <property type="entry name" value="RNI-like"/>
    <property type="match status" value="1"/>
</dbReference>
<reference evidence="2" key="1">
    <citation type="journal article" date="2012" name="Science">
        <title>The Paleozoic origin of enzymatic lignin decomposition reconstructed from 31 fungal genomes.</title>
        <authorList>
            <person name="Floudas D."/>
            <person name="Binder M."/>
            <person name="Riley R."/>
            <person name="Barry K."/>
            <person name="Blanchette R.A."/>
            <person name="Henrissat B."/>
            <person name="Martinez A.T."/>
            <person name="Otillar R."/>
            <person name="Spatafora J.W."/>
            <person name="Yadav J.S."/>
            <person name="Aerts A."/>
            <person name="Benoit I."/>
            <person name="Boyd A."/>
            <person name="Carlson A."/>
            <person name="Copeland A."/>
            <person name="Coutinho P.M."/>
            <person name="de Vries R.P."/>
            <person name="Ferreira P."/>
            <person name="Findley K."/>
            <person name="Foster B."/>
            <person name="Gaskell J."/>
            <person name="Glotzer D."/>
            <person name="Gorecki P."/>
            <person name="Heitman J."/>
            <person name="Hesse C."/>
            <person name="Hori C."/>
            <person name="Igarashi K."/>
            <person name="Jurgens J.A."/>
            <person name="Kallen N."/>
            <person name="Kersten P."/>
            <person name="Kohler A."/>
            <person name="Kuees U."/>
            <person name="Kumar T.K.A."/>
            <person name="Kuo A."/>
            <person name="LaButti K."/>
            <person name="Larrondo L.F."/>
            <person name="Lindquist E."/>
            <person name="Ling A."/>
            <person name="Lombard V."/>
            <person name="Lucas S."/>
            <person name="Lundell T."/>
            <person name="Martin R."/>
            <person name="McLaughlin D.J."/>
            <person name="Morgenstern I."/>
            <person name="Morin E."/>
            <person name="Murat C."/>
            <person name="Nagy L.G."/>
            <person name="Nolan M."/>
            <person name="Ohm R.A."/>
            <person name="Patyshakuliyeva A."/>
            <person name="Rokas A."/>
            <person name="Ruiz-Duenas F.J."/>
            <person name="Sabat G."/>
            <person name="Salamov A."/>
            <person name="Samejima M."/>
            <person name="Schmutz J."/>
            <person name="Slot J.C."/>
            <person name="St John F."/>
            <person name="Stenlid J."/>
            <person name="Sun H."/>
            <person name="Sun S."/>
            <person name="Syed K."/>
            <person name="Tsang A."/>
            <person name="Wiebenga A."/>
            <person name="Young D."/>
            <person name="Pisabarro A."/>
            <person name="Eastwood D.C."/>
            <person name="Martin F."/>
            <person name="Cullen D."/>
            <person name="Grigoriev I.V."/>
            <person name="Hibbett D.S."/>
        </authorList>
    </citation>
    <scope>NUCLEOTIDE SEQUENCE [LARGE SCALE GENOMIC DNA]</scope>
    <source>
        <strain evidence="2">RWD-64-598 SS2</strain>
    </source>
</reference>
<evidence type="ECO:0000313" key="2">
    <source>
        <dbReference type="Proteomes" id="UP000053558"/>
    </source>
</evidence>
<protein>
    <recommendedName>
        <fullName evidence="3">F-box domain-containing protein</fullName>
    </recommendedName>
</protein>
<dbReference type="Gene3D" id="3.80.10.10">
    <property type="entry name" value="Ribonuclease Inhibitor"/>
    <property type="match status" value="1"/>
</dbReference>
<dbReference type="InterPro" id="IPR032675">
    <property type="entry name" value="LRR_dom_sf"/>
</dbReference>